<keyword evidence="3" id="KW-1185">Reference proteome</keyword>
<gene>
    <name evidence="2" type="ORF">EV201_3107</name>
</gene>
<dbReference type="RefSeq" id="WP_130308463.1">
    <property type="nucleotide sequence ID" value="NZ_SHKN01000005.1"/>
</dbReference>
<dbReference type="Proteomes" id="UP000293562">
    <property type="component" value="Unassembled WGS sequence"/>
</dbReference>
<keyword evidence="1" id="KW-0812">Transmembrane</keyword>
<proteinExistence type="predicted"/>
<feature type="transmembrane region" description="Helical" evidence="1">
    <location>
        <begin position="12"/>
        <end position="31"/>
    </location>
</feature>
<feature type="transmembrane region" description="Helical" evidence="1">
    <location>
        <begin position="126"/>
        <end position="148"/>
    </location>
</feature>
<reference evidence="2 3" key="1">
    <citation type="submission" date="2019-02" db="EMBL/GenBank/DDBJ databases">
        <title>Genomic Encyclopedia of Type Strains, Phase IV (KMG-IV): sequencing the most valuable type-strain genomes for metagenomic binning, comparative biology and taxonomic classification.</title>
        <authorList>
            <person name="Goeker M."/>
        </authorList>
    </citation>
    <scope>NUCLEOTIDE SEQUENCE [LARGE SCALE GENOMIC DNA]</scope>
    <source>
        <strain evidence="2 3">DSM 28825</strain>
    </source>
</reference>
<comment type="caution">
    <text evidence="2">The sequence shown here is derived from an EMBL/GenBank/DDBJ whole genome shotgun (WGS) entry which is preliminary data.</text>
</comment>
<keyword evidence="1" id="KW-0472">Membrane</keyword>
<feature type="transmembrane region" description="Helical" evidence="1">
    <location>
        <begin position="104"/>
        <end position="120"/>
    </location>
</feature>
<name>A0A4Q7V7K7_9BACT</name>
<dbReference type="OrthoDB" id="1273945at2"/>
<keyword evidence="1" id="KW-1133">Transmembrane helix</keyword>
<dbReference type="AlphaFoldDB" id="A0A4Q7V7K7"/>
<dbReference type="EMBL" id="SHKN01000005">
    <property type="protein sequence ID" value="RZT91293.1"/>
    <property type="molecule type" value="Genomic_DNA"/>
</dbReference>
<evidence type="ECO:0000313" key="2">
    <source>
        <dbReference type="EMBL" id="RZT91293.1"/>
    </source>
</evidence>
<organism evidence="2 3">
    <name type="scientific">Ancylomarina subtilis</name>
    <dbReference type="NCBI Taxonomy" id="1639035"/>
    <lineage>
        <taxon>Bacteria</taxon>
        <taxon>Pseudomonadati</taxon>
        <taxon>Bacteroidota</taxon>
        <taxon>Bacteroidia</taxon>
        <taxon>Marinilabiliales</taxon>
        <taxon>Marinifilaceae</taxon>
        <taxon>Ancylomarina</taxon>
    </lineage>
</organism>
<sequence length="205" mass="23854">MAKDGTNRLQSMAQFSLFATSYLPLFVLLIAKQFNSNYKYFHFGGVNSEAFEIFLTKFGLSVILTLISIIGYVGFLFTVSNLDRDVENGFSVKVKDIRNKNSEAISYIATYIIPFVFLELNNWFELFSILFLILIIYRIYINSSLVLINPVLSIKYSLYEVDYEESNATRTGFIISRDKYLQEDERIKIYEIGHKMYYSKTINND</sequence>
<accession>A0A4Q7V7K7</accession>
<protein>
    <submittedName>
        <fullName evidence="2">Uncharacterized protein</fullName>
    </submittedName>
</protein>
<evidence type="ECO:0000313" key="3">
    <source>
        <dbReference type="Proteomes" id="UP000293562"/>
    </source>
</evidence>
<feature type="transmembrane region" description="Helical" evidence="1">
    <location>
        <begin position="58"/>
        <end position="83"/>
    </location>
</feature>
<evidence type="ECO:0000256" key="1">
    <source>
        <dbReference type="SAM" id="Phobius"/>
    </source>
</evidence>